<evidence type="ECO:0008006" key="4">
    <source>
        <dbReference type="Google" id="ProtNLM"/>
    </source>
</evidence>
<gene>
    <name evidence="2" type="ORF">HD593_006202</name>
</gene>
<dbReference type="RefSeq" id="WP_185105487.1">
    <property type="nucleotide sequence ID" value="NZ_BAAAXY010000234.1"/>
</dbReference>
<evidence type="ECO:0000313" key="3">
    <source>
        <dbReference type="Proteomes" id="UP000565579"/>
    </source>
</evidence>
<proteinExistence type="predicted"/>
<organism evidence="2 3">
    <name type="scientific">Nonomuraea rubra</name>
    <dbReference type="NCBI Taxonomy" id="46180"/>
    <lineage>
        <taxon>Bacteria</taxon>
        <taxon>Bacillati</taxon>
        <taxon>Actinomycetota</taxon>
        <taxon>Actinomycetes</taxon>
        <taxon>Streptosporangiales</taxon>
        <taxon>Streptosporangiaceae</taxon>
        <taxon>Nonomuraea</taxon>
    </lineage>
</organism>
<reference evidence="2 3" key="1">
    <citation type="submission" date="2020-08" db="EMBL/GenBank/DDBJ databases">
        <title>Sequencing the genomes of 1000 actinobacteria strains.</title>
        <authorList>
            <person name="Klenk H.-P."/>
        </authorList>
    </citation>
    <scope>NUCLEOTIDE SEQUENCE [LARGE SCALE GENOMIC DNA]</scope>
    <source>
        <strain evidence="2 3">DSM 43768</strain>
    </source>
</reference>
<evidence type="ECO:0000313" key="2">
    <source>
        <dbReference type="EMBL" id="MBB6551407.1"/>
    </source>
</evidence>
<sequence>MTTTHRIPFATLLRVETRKLLDTRTSVIMTGVLAAAALALVAGRGLFTGTADLYTLANTAGIAMGVLLPVLGILTVTGEWSHRTALTTFTLEPRRGRVLAAQCLPVLAAAVLACLAALLVAVPMTALSAAVRGVEATWGLDMAPLLGWTATTVLSAAEGLAMGMLLMNAPAAIVIYLVTPMLWSFVTRLGPVGATLAEWLDLNTASNALMDGSMGAGDAARLAAAVAVWVVIPMAVGVLRVLRKDVQ</sequence>
<feature type="transmembrane region" description="Helical" evidence="1">
    <location>
        <begin position="220"/>
        <end position="242"/>
    </location>
</feature>
<dbReference type="Proteomes" id="UP000565579">
    <property type="component" value="Unassembled WGS sequence"/>
</dbReference>
<keyword evidence="1" id="KW-0472">Membrane</keyword>
<dbReference type="EMBL" id="JACHMI010000001">
    <property type="protein sequence ID" value="MBB6551407.1"/>
    <property type="molecule type" value="Genomic_DNA"/>
</dbReference>
<comment type="caution">
    <text evidence="2">The sequence shown here is derived from an EMBL/GenBank/DDBJ whole genome shotgun (WGS) entry which is preliminary data.</text>
</comment>
<feature type="transmembrane region" description="Helical" evidence="1">
    <location>
        <begin position="145"/>
        <end position="166"/>
    </location>
</feature>
<feature type="transmembrane region" description="Helical" evidence="1">
    <location>
        <begin position="173"/>
        <end position="200"/>
    </location>
</feature>
<feature type="transmembrane region" description="Helical" evidence="1">
    <location>
        <begin position="53"/>
        <end position="77"/>
    </location>
</feature>
<feature type="transmembrane region" description="Helical" evidence="1">
    <location>
        <begin position="98"/>
        <end position="125"/>
    </location>
</feature>
<dbReference type="AlphaFoldDB" id="A0A7X0NXJ2"/>
<feature type="transmembrane region" description="Helical" evidence="1">
    <location>
        <begin position="27"/>
        <end position="47"/>
    </location>
</feature>
<keyword evidence="3" id="KW-1185">Reference proteome</keyword>
<keyword evidence="1" id="KW-0812">Transmembrane</keyword>
<accession>A0A7X0NXJ2</accession>
<name>A0A7X0NXJ2_9ACTN</name>
<keyword evidence="1" id="KW-1133">Transmembrane helix</keyword>
<protein>
    <recommendedName>
        <fullName evidence="4">ABC transporter permease</fullName>
    </recommendedName>
</protein>
<evidence type="ECO:0000256" key="1">
    <source>
        <dbReference type="SAM" id="Phobius"/>
    </source>
</evidence>